<dbReference type="InterPro" id="IPR015819">
    <property type="entry name" value="Lipid_transp_b-sht_shell"/>
</dbReference>
<dbReference type="Proteomes" id="UP001497623">
    <property type="component" value="Unassembled WGS sequence"/>
</dbReference>
<feature type="non-terminal residue" evidence="1">
    <location>
        <position position="247"/>
    </location>
</feature>
<dbReference type="SUPFAM" id="SSF56968">
    <property type="entry name" value="Lipovitellin-phosvitin complex, beta-sheet shell regions"/>
    <property type="match status" value="1"/>
</dbReference>
<organism evidence="1 2">
    <name type="scientific">Meganyctiphanes norvegica</name>
    <name type="common">Northern krill</name>
    <name type="synonym">Thysanopoda norvegica</name>
    <dbReference type="NCBI Taxonomy" id="48144"/>
    <lineage>
        <taxon>Eukaryota</taxon>
        <taxon>Metazoa</taxon>
        <taxon>Ecdysozoa</taxon>
        <taxon>Arthropoda</taxon>
        <taxon>Crustacea</taxon>
        <taxon>Multicrustacea</taxon>
        <taxon>Malacostraca</taxon>
        <taxon>Eumalacostraca</taxon>
        <taxon>Eucarida</taxon>
        <taxon>Euphausiacea</taxon>
        <taxon>Euphausiidae</taxon>
        <taxon>Meganyctiphanes</taxon>
    </lineage>
</organism>
<dbReference type="EMBL" id="CAXKWB010041775">
    <property type="protein sequence ID" value="CAL4156939.1"/>
    <property type="molecule type" value="Genomic_DNA"/>
</dbReference>
<feature type="non-terminal residue" evidence="1">
    <location>
        <position position="1"/>
    </location>
</feature>
<sequence length="247" mass="28487">TEDIFNFNYLIKTLPANYDFQDGLFFNYGRINIGFPSTIGIPVVFRSSSPNYVTATGNWKLKSAENYPTGIKAKAEFDSTFRDMHQVHITARALTPWNNRAVIAGFEQTISFVYPFKYVLEADTTISNDLTIRMTPRPQGENQKIGLVAAFNIPFTVRVPLYPYNNIMQSNDWKLLELRRPEKKIEKLEMPKILGISVTSLAVDYPGPYYDLFPYPHTTKTLRFWSWQVWYDPSRSTTKAVTVSMSY</sequence>
<keyword evidence="2" id="KW-1185">Reference proteome</keyword>
<gene>
    <name evidence="1" type="ORF">MNOR_LOCUS31791</name>
</gene>
<protein>
    <submittedName>
        <fullName evidence="1">Uncharacterized protein</fullName>
    </submittedName>
</protein>
<proteinExistence type="predicted"/>
<evidence type="ECO:0000313" key="1">
    <source>
        <dbReference type="EMBL" id="CAL4156939.1"/>
    </source>
</evidence>
<dbReference type="AlphaFoldDB" id="A0AAV2S0S7"/>
<comment type="caution">
    <text evidence="1">The sequence shown here is derived from an EMBL/GenBank/DDBJ whole genome shotgun (WGS) entry which is preliminary data.</text>
</comment>
<name>A0AAV2S0S7_MEGNR</name>
<evidence type="ECO:0000313" key="2">
    <source>
        <dbReference type="Proteomes" id="UP001497623"/>
    </source>
</evidence>
<dbReference type="GO" id="GO:0005319">
    <property type="term" value="F:lipid transporter activity"/>
    <property type="evidence" value="ECO:0007669"/>
    <property type="project" value="InterPro"/>
</dbReference>
<accession>A0AAV2S0S7</accession>
<reference evidence="1 2" key="1">
    <citation type="submission" date="2024-05" db="EMBL/GenBank/DDBJ databases">
        <authorList>
            <person name="Wallberg A."/>
        </authorList>
    </citation>
    <scope>NUCLEOTIDE SEQUENCE [LARGE SCALE GENOMIC DNA]</scope>
</reference>